<feature type="region of interest" description="Disordered" evidence="1">
    <location>
        <begin position="26"/>
        <end position="55"/>
    </location>
</feature>
<sequence>MRGPFGGPFFMPCGLGWQTVSRAEGMAPRSRENMKGMAPGRMSVGQGGGGRRQGQGRCLSISLTLSGLEEYRTLMRGLEVAQCFLC</sequence>
<evidence type="ECO:0000313" key="3">
    <source>
        <dbReference type="Proteomes" id="UP000003676"/>
    </source>
</evidence>
<dbReference type="EMBL" id="ABXU01000026">
    <property type="protein sequence ID" value="EEB34213.1"/>
    <property type="molecule type" value="Genomic_DNA"/>
</dbReference>
<proteinExistence type="predicted"/>
<reference evidence="2 3" key="2">
    <citation type="submission" date="2008-10" db="EMBL/GenBank/DDBJ databases">
        <authorList>
            <person name="Fulton L."/>
            <person name="Clifton S."/>
            <person name="Fulton B."/>
            <person name="Xu J."/>
            <person name="Minx P."/>
            <person name="Pepin K.H."/>
            <person name="Johnson M."/>
            <person name="Bhonagiri V."/>
            <person name="Nash W.E."/>
            <person name="Mardis E.R."/>
            <person name="Wilson R.K."/>
        </authorList>
    </citation>
    <scope>NUCLEOTIDE SEQUENCE [LARGE SCALE GENOMIC DNA]</scope>
    <source>
        <strain evidence="2 3">ATCC 29098</strain>
    </source>
</reference>
<evidence type="ECO:0000313" key="2">
    <source>
        <dbReference type="EMBL" id="EEB34213.1"/>
    </source>
</evidence>
<organism evidence="2 3">
    <name type="scientific">Desulfovibrio piger ATCC 29098</name>
    <dbReference type="NCBI Taxonomy" id="411464"/>
    <lineage>
        <taxon>Bacteria</taxon>
        <taxon>Pseudomonadati</taxon>
        <taxon>Thermodesulfobacteriota</taxon>
        <taxon>Desulfovibrionia</taxon>
        <taxon>Desulfovibrionales</taxon>
        <taxon>Desulfovibrionaceae</taxon>
        <taxon>Desulfovibrio</taxon>
    </lineage>
</organism>
<gene>
    <name evidence="2" type="ORF">DESPIG_00901</name>
</gene>
<dbReference type="AlphaFoldDB" id="B6WS55"/>
<accession>B6WS55</accession>
<name>B6WS55_9BACT</name>
<evidence type="ECO:0000256" key="1">
    <source>
        <dbReference type="SAM" id="MobiDB-lite"/>
    </source>
</evidence>
<comment type="caution">
    <text evidence="2">The sequence shown here is derived from an EMBL/GenBank/DDBJ whole genome shotgun (WGS) entry which is preliminary data.</text>
</comment>
<protein>
    <submittedName>
        <fullName evidence="2">Uncharacterized protein</fullName>
    </submittedName>
</protein>
<dbReference type="Proteomes" id="UP000003676">
    <property type="component" value="Unassembled WGS sequence"/>
</dbReference>
<dbReference type="HOGENOM" id="CLU_2492798_0_0_7"/>
<reference evidence="2 3" key="1">
    <citation type="submission" date="2008-10" db="EMBL/GenBank/DDBJ databases">
        <title>Draft genome sequence of Desulvovibrio piger (ATCC 29098).</title>
        <authorList>
            <person name="Sudarsanam P."/>
            <person name="Ley R."/>
            <person name="Guruge J."/>
            <person name="Turnbaugh P.J."/>
            <person name="Mahowald M."/>
            <person name="Liep D."/>
            <person name="Gordon J."/>
        </authorList>
    </citation>
    <scope>NUCLEOTIDE SEQUENCE [LARGE SCALE GENOMIC DNA]</scope>
    <source>
        <strain evidence="2 3">ATCC 29098</strain>
    </source>
</reference>